<dbReference type="InterPro" id="IPR010985">
    <property type="entry name" value="Ribbon_hlx_hlx"/>
</dbReference>
<sequence>MTKTRLFDVTLRVNVPLALRQQLRDESQRRGATMSEIVRQLIRSELSRVSREAAKA</sequence>
<dbReference type="GO" id="GO:0006355">
    <property type="term" value="P:regulation of DNA-templated transcription"/>
    <property type="evidence" value="ECO:0007669"/>
    <property type="project" value="InterPro"/>
</dbReference>
<dbReference type="SUPFAM" id="SSF47598">
    <property type="entry name" value="Ribbon-helix-helix"/>
    <property type="match status" value="1"/>
</dbReference>
<proteinExistence type="predicted"/>
<evidence type="ECO:0000313" key="1">
    <source>
        <dbReference type="EMBL" id="GAH65788.1"/>
    </source>
</evidence>
<gene>
    <name evidence="1" type="ORF">S03H2_42855</name>
</gene>
<organism evidence="1">
    <name type="scientific">marine sediment metagenome</name>
    <dbReference type="NCBI Taxonomy" id="412755"/>
    <lineage>
        <taxon>unclassified sequences</taxon>
        <taxon>metagenomes</taxon>
        <taxon>ecological metagenomes</taxon>
    </lineage>
</organism>
<reference evidence="1" key="1">
    <citation type="journal article" date="2014" name="Front. Microbiol.">
        <title>High frequency of phylogenetically diverse reductive dehalogenase-homologous genes in deep subseafloor sedimentary metagenomes.</title>
        <authorList>
            <person name="Kawai M."/>
            <person name="Futagami T."/>
            <person name="Toyoda A."/>
            <person name="Takaki Y."/>
            <person name="Nishi S."/>
            <person name="Hori S."/>
            <person name="Arai W."/>
            <person name="Tsubouchi T."/>
            <person name="Morono Y."/>
            <person name="Uchiyama I."/>
            <person name="Ito T."/>
            <person name="Fujiyama A."/>
            <person name="Inagaki F."/>
            <person name="Takami H."/>
        </authorList>
    </citation>
    <scope>NUCLEOTIDE SEQUENCE</scope>
    <source>
        <strain evidence="1">Expedition CK06-06</strain>
    </source>
</reference>
<protein>
    <submittedName>
        <fullName evidence="1">Uncharacterized protein</fullName>
    </submittedName>
</protein>
<accession>X1J7N2</accession>
<dbReference type="AlphaFoldDB" id="X1J7N2"/>
<name>X1J7N2_9ZZZZ</name>
<dbReference type="EMBL" id="BARU01026703">
    <property type="protein sequence ID" value="GAH65788.1"/>
    <property type="molecule type" value="Genomic_DNA"/>
</dbReference>
<comment type="caution">
    <text evidence="1">The sequence shown here is derived from an EMBL/GenBank/DDBJ whole genome shotgun (WGS) entry which is preliminary data.</text>
</comment>